<name>A0ABW8ZRB0_9BURK</name>
<sequence length="171" mass="19099">MAAVPAVQRLPTLQRARTLEIYKLVSDWSGNSGEILYVAHAITANGAFCLGDPPEQDTRKGAKFHPDQRYWDKKVQARIDAAGGVRAIVRIEIDCTLMPCAGLGGCFWTVPSLVQKTTGLSVDLRIFSHRDESMGKNDNMPKRYFECRSSDTHVDLEPKYDRNGGWDWAAL</sequence>
<protein>
    <recommendedName>
        <fullName evidence="3">Rhodopirellula transposase DDE domain-containing protein</fullName>
    </recommendedName>
</protein>
<evidence type="ECO:0008006" key="3">
    <source>
        <dbReference type="Google" id="ProtNLM"/>
    </source>
</evidence>
<keyword evidence="2" id="KW-1185">Reference proteome</keyword>
<reference evidence="1 2" key="1">
    <citation type="journal article" date="2024" name="Chem. Sci.">
        <title>Discovery of megapolipeptins by genome mining of a Burkholderiales bacteria collection.</title>
        <authorList>
            <person name="Paulo B.S."/>
            <person name="Recchia M.J.J."/>
            <person name="Lee S."/>
            <person name="Fergusson C.H."/>
            <person name="Romanowski S.B."/>
            <person name="Hernandez A."/>
            <person name="Krull N."/>
            <person name="Liu D.Y."/>
            <person name="Cavanagh H."/>
            <person name="Bos A."/>
            <person name="Gray C.A."/>
            <person name="Murphy B.T."/>
            <person name="Linington R.G."/>
            <person name="Eustaquio A.S."/>
        </authorList>
    </citation>
    <scope>NUCLEOTIDE SEQUENCE [LARGE SCALE GENOMIC DNA]</scope>
    <source>
        <strain evidence="1 2">RL16-012-BIC-B</strain>
    </source>
</reference>
<organism evidence="1 2">
    <name type="scientific">Paraburkholderia agricolaris</name>
    <dbReference type="NCBI Taxonomy" id="2152888"/>
    <lineage>
        <taxon>Bacteria</taxon>
        <taxon>Pseudomonadati</taxon>
        <taxon>Pseudomonadota</taxon>
        <taxon>Betaproteobacteria</taxon>
        <taxon>Burkholderiales</taxon>
        <taxon>Burkholderiaceae</taxon>
        <taxon>Paraburkholderia</taxon>
    </lineage>
</organism>
<comment type="caution">
    <text evidence="1">The sequence shown here is derived from an EMBL/GenBank/DDBJ whole genome shotgun (WGS) entry which is preliminary data.</text>
</comment>
<dbReference type="Proteomes" id="UP001629249">
    <property type="component" value="Unassembled WGS sequence"/>
</dbReference>
<proteinExistence type="predicted"/>
<dbReference type="RefSeq" id="WP_408329770.1">
    <property type="nucleotide sequence ID" value="NZ_JAQQFH010000011.1"/>
</dbReference>
<dbReference type="EMBL" id="JAQQFN010000017">
    <property type="protein sequence ID" value="MFL9885769.1"/>
    <property type="molecule type" value="Genomic_DNA"/>
</dbReference>
<evidence type="ECO:0000313" key="1">
    <source>
        <dbReference type="EMBL" id="MFL9885769.1"/>
    </source>
</evidence>
<gene>
    <name evidence="1" type="ORF">PQR66_22195</name>
</gene>
<accession>A0ABW8ZRB0</accession>
<evidence type="ECO:0000313" key="2">
    <source>
        <dbReference type="Proteomes" id="UP001629249"/>
    </source>
</evidence>